<evidence type="ECO:0000256" key="1">
    <source>
        <dbReference type="ARBA" id="ARBA00001946"/>
    </source>
</evidence>
<dbReference type="Gene3D" id="2.70.150.10">
    <property type="entry name" value="Calcium-transporting ATPase, cytoplasmic transduction domain A"/>
    <property type="match status" value="1"/>
</dbReference>
<dbReference type="InterPro" id="IPR018303">
    <property type="entry name" value="ATPase_P-typ_P_site"/>
</dbReference>
<dbReference type="GO" id="GO:0005524">
    <property type="term" value="F:ATP binding"/>
    <property type="evidence" value="ECO:0007669"/>
    <property type="project" value="UniProtKB-KW"/>
</dbReference>
<keyword evidence="15" id="KW-0406">Ion transport</keyword>
<dbReference type="InterPro" id="IPR006068">
    <property type="entry name" value="ATPase_P-typ_cation-transptr_C"/>
</dbReference>
<evidence type="ECO:0000256" key="15">
    <source>
        <dbReference type="ARBA" id="ARBA00023065"/>
    </source>
</evidence>
<evidence type="ECO:0000256" key="10">
    <source>
        <dbReference type="ARBA" id="ARBA00022842"/>
    </source>
</evidence>
<dbReference type="Pfam" id="PF00122">
    <property type="entry name" value="E1-E2_ATPase"/>
    <property type="match status" value="1"/>
</dbReference>
<evidence type="ECO:0000256" key="17">
    <source>
        <dbReference type="ARBA" id="ARBA00023201"/>
    </source>
</evidence>
<dbReference type="InterPro" id="IPR008250">
    <property type="entry name" value="ATPase_P-typ_transduc_dom_A_sf"/>
</dbReference>
<evidence type="ECO:0000256" key="4">
    <source>
        <dbReference type="ARBA" id="ARBA00022475"/>
    </source>
</evidence>
<keyword evidence="8" id="KW-0547">Nucleotide-binding</keyword>
<dbReference type="SMART" id="SM00831">
    <property type="entry name" value="Cation_ATPase_N"/>
    <property type="match status" value="1"/>
</dbReference>
<dbReference type="InterPro" id="IPR044492">
    <property type="entry name" value="P_typ_ATPase_HD_dom"/>
</dbReference>
<feature type="transmembrane region" description="Helical" evidence="22">
    <location>
        <begin position="960"/>
        <end position="981"/>
    </location>
</feature>
<dbReference type="InterPro" id="IPR004014">
    <property type="entry name" value="ATPase_P-typ_cation-transptr_N"/>
</dbReference>
<evidence type="ECO:0000256" key="22">
    <source>
        <dbReference type="SAM" id="Phobius"/>
    </source>
</evidence>
<dbReference type="PRINTS" id="PR00119">
    <property type="entry name" value="CATATPASE"/>
</dbReference>
<keyword evidence="12" id="KW-1278">Translocase</keyword>
<feature type="transmembrane region" description="Helical" evidence="22">
    <location>
        <begin position="907"/>
        <end position="931"/>
    </location>
</feature>
<dbReference type="SUPFAM" id="SSF81660">
    <property type="entry name" value="Metal cation-transporting ATPase, ATP-binding domain N"/>
    <property type="match status" value="1"/>
</dbReference>
<evidence type="ECO:0000256" key="14">
    <source>
        <dbReference type="ARBA" id="ARBA00023053"/>
    </source>
</evidence>
<dbReference type="InterPro" id="IPR036412">
    <property type="entry name" value="HAD-like_sf"/>
</dbReference>
<dbReference type="Pfam" id="PF00690">
    <property type="entry name" value="Cation_ATPase_N"/>
    <property type="match status" value="1"/>
</dbReference>
<comment type="cofactor">
    <cofactor evidence="1">
        <name>Mg(2+)</name>
        <dbReference type="ChEBI" id="CHEBI:18420"/>
    </cofactor>
</comment>
<feature type="transmembrane region" description="Helical" evidence="22">
    <location>
        <begin position="294"/>
        <end position="315"/>
    </location>
</feature>
<dbReference type="NCBIfam" id="TIGR01494">
    <property type="entry name" value="ATPase_P-type"/>
    <property type="match status" value="3"/>
</dbReference>
<keyword evidence="25" id="KW-1185">Reference proteome</keyword>
<dbReference type="EMBL" id="SWFS01000296">
    <property type="protein sequence ID" value="KAA8910991.1"/>
    <property type="molecule type" value="Genomic_DNA"/>
</dbReference>
<dbReference type="SFLD" id="SFLDF00027">
    <property type="entry name" value="p-type_atpase"/>
    <property type="match status" value="1"/>
</dbReference>
<dbReference type="InterPro" id="IPR001757">
    <property type="entry name" value="P_typ_ATPase"/>
</dbReference>
<keyword evidence="3" id="KW-0813">Transport</keyword>
<dbReference type="SUPFAM" id="SSF81653">
    <property type="entry name" value="Calcium ATPase, transduction domain A"/>
    <property type="match status" value="1"/>
</dbReference>
<dbReference type="InterPro" id="IPR059000">
    <property type="entry name" value="ATPase_P-type_domA"/>
</dbReference>
<dbReference type="FunFam" id="3.40.50.1000:FF:000047">
    <property type="entry name" value="Sodium P-type ATPase"/>
    <property type="match status" value="1"/>
</dbReference>
<evidence type="ECO:0000256" key="8">
    <source>
        <dbReference type="ARBA" id="ARBA00022741"/>
    </source>
</evidence>
<evidence type="ECO:0000256" key="5">
    <source>
        <dbReference type="ARBA" id="ARBA00022538"/>
    </source>
</evidence>
<dbReference type="InterPro" id="IPR006414">
    <property type="entry name" value="P-type_ATPase_IID"/>
</dbReference>
<evidence type="ECO:0000313" key="25">
    <source>
        <dbReference type="Proteomes" id="UP000761534"/>
    </source>
</evidence>
<comment type="catalytic activity">
    <reaction evidence="21">
        <text>Na(+)(in) + ATP + H2O = Na(+)(out) + ADP + phosphate + H(+)</text>
        <dbReference type="Rhea" id="RHEA:14633"/>
        <dbReference type="ChEBI" id="CHEBI:15377"/>
        <dbReference type="ChEBI" id="CHEBI:15378"/>
        <dbReference type="ChEBI" id="CHEBI:29101"/>
        <dbReference type="ChEBI" id="CHEBI:30616"/>
        <dbReference type="ChEBI" id="CHEBI:43474"/>
        <dbReference type="ChEBI" id="CHEBI:456216"/>
        <dbReference type="EC" id="7.2.2.3"/>
    </reaction>
    <physiologicalReaction direction="left-to-right" evidence="21">
        <dbReference type="Rhea" id="RHEA:14634"/>
    </physiologicalReaction>
</comment>
<dbReference type="GO" id="GO:0006813">
    <property type="term" value="P:potassium ion transport"/>
    <property type="evidence" value="ECO:0007669"/>
    <property type="project" value="UniProtKB-KW"/>
</dbReference>
<evidence type="ECO:0000256" key="6">
    <source>
        <dbReference type="ARBA" id="ARBA00022692"/>
    </source>
</evidence>
<feature type="transmembrane region" description="Helical" evidence="22">
    <location>
        <begin position="101"/>
        <end position="120"/>
    </location>
</feature>
<evidence type="ECO:0000256" key="9">
    <source>
        <dbReference type="ARBA" id="ARBA00022840"/>
    </source>
</evidence>
<dbReference type="SUPFAM" id="SSF81665">
    <property type="entry name" value="Calcium ATPase, transmembrane domain M"/>
    <property type="match status" value="1"/>
</dbReference>
<dbReference type="EC" id="7.2.2.3" evidence="19"/>
<dbReference type="FunFam" id="1.20.1110.10:FF:000015">
    <property type="entry name" value="Sodium ion P-type ATPase"/>
    <property type="match status" value="1"/>
</dbReference>
<dbReference type="Gene3D" id="1.20.1110.10">
    <property type="entry name" value="Calcium-transporting ATPase, transmembrane domain"/>
    <property type="match status" value="2"/>
</dbReference>
<evidence type="ECO:0000256" key="11">
    <source>
        <dbReference type="ARBA" id="ARBA00022958"/>
    </source>
</evidence>
<dbReference type="SUPFAM" id="SSF56784">
    <property type="entry name" value="HAD-like"/>
    <property type="match status" value="1"/>
</dbReference>
<dbReference type="GO" id="GO:0046872">
    <property type="term" value="F:metal ion binding"/>
    <property type="evidence" value="ECO:0007669"/>
    <property type="project" value="UniProtKB-KW"/>
</dbReference>
<keyword evidence="11" id="KW-0630">Potassium</keyword>
<dbReference type="InterPro" id="IPR023298">
    <property type="entry name" value="ATPase_P-typ_TM_dom_sf"/>
</dbReference>
<keyword evidence="10" id="KW-0460">Magnesium</keyword>
<keyword evidence="16 22" id="KW-0472">Membrane</keyword>
<dbReference type="NCBIfam" id="TIGR01523">
    <property type="entry name" value="ATPase-IID_K-Na"/>
    <property type="match status" value="1"/>
</dbReference>
<dbReference type="Pfam" id="PF13246">
    <property type="entry name" value="Cation_ATPase"/>
    <property type="match status" value="1"/>
</dbReference>
<proteinExistence type="inferred from homology"/>
<comment type="similarity">
    <text evidence="18">Belongs to the cation transport ATPase (P-type) (TC 3.A.3) family. Type IID subfamily.</text>
</comment>
<feature type="transmembrane region" description="Helical" evidence="22">
    <location>
        <begin position="784"/>
        <end position="805"/>
    </location>
</feature>
<feature type="domain" description="Cation-transporting P-type ATPase N-terminal" evidence="23">
    <location>
        <begin position="26"/>
        <end position="100"/>
    </location>
</feature>
<feature type="transmembrane region" description="Helical" evidence="22">
    <location>
        <begin position="75"/>
        <end position="95"/>
    </location>
</feature>
<keyword evidence="13 22" id="KW-1133">Transmembrane helix</keyword>
<dbReference type="GO" id="GO:0016887">
    <property type="term" value="F:ATP hydrolysis activity"/>
    <property type="evidence" value="ECO:0007669"/>
    <property type="project" value="InterPro"/>
</dbReference>
<dbReference type="AlphaFoldDB" id="A0A642V1W6"/>
<comment type="subcellular location">
    <subcellularLocation>
        <location evidence="2">Cell membrane</location>
        <topology evidence="2">Multi-pass membrane protein</topology>
    </subcellularLocation>
</comment>
<dbReference type="SFLD" id="SFLDG00002">
    <property type="entry name" value="C1.7:_P-type_atpase_like"/>
    <property type="match status" value="1"/>
</dbReference>
<dbReference type="VEuPathDB" id="FungiDB:TRICI_004002"/>
<keyword evidence="17" id="KW-0739">Sodium transport</keyword>
<keyword evidence="6 22" id="KW-0812">Transmembrane</keyword>
<evidence type="ECO:0000256" key="2">
    <source>
        <dbReference type="ARBA" id="ARBA00004651"/>
    </source>
</evidence>
<keyword evidence="4" id="KW-1003">Cell membrane</keyword>
<evidence type="ECO:0000256" key="16">
    <source>
        <dbReference type="ARBA" id="ARBA00023136"/>
    </source>
</evidence>
<evidence type="ECO:0000256" key="18">
    <source>
        <dbReference type="ARBA" id="ARBA00035017"/>
    </source>
</evidence>
<dbReference type="GO" id="GO:0005886">
    <property type="term" value="C:plasma membrane"/>
    <property type="evidence" value="ECO:0007669"/>
    <property type="project" value="UniProtKB-SubCell"/>
</dbReference>
<dbReference type="InterPro" id="IPR023299">
    <property type="entry name" value="ATPase_P-typ_cyto_dom_N"/>
</dbReference>
<dbReference type="Proteomes" id="UP000761534">
    <property type="component" value="Unassembled WGS sequence"/>
</dbReference>
<feature type="transmembrane region" description="Helical" evidence="22">
    <location>
        <begin position="821"/>
        <end position="841"/>
    </location>
</feature>
<dbReference type="PROSITE" id="PS00154">
    <property type="entry name" value="ATPASE_E1_E2"/>
    <property type="match status" value="1"/>
</dbReference>
<sequence length="1040" mass="114192">MPEKAASVDSGSVFRQGDAVDLDNDKPWTLAAQRVVELLNSDSEAGLSTAETKTRLERFGNNTINDDSGVSVTEVFVRQVCNAMIMVLLICMVISLAIQDWIAGGVLGFTFLLNVVVGFIQEFNAEKTMDALRSLSSPTAKVLRNGSDETIQSAELVPGDVVIIGVGDTVPADCRVLTCTNLETDEALLTGESIPIAKEAEAIIEEDSPVGDRINMIFSSSIVTKGRAEAVVTATGMRTELGTIAASLRGKEGKIRHVGENAGMKDYVKAILGTCKDVIGAFLGTNTGTPLHRLLAKLSIVLFFVAVLLAIVAMAAQKFNVNREVAVYAIVAAVAMIPACLVLVLTVTMAIGTKAMVNRNVIVRKLDSLEALGAVNDICSDKTGTLTQGKMVLRKVWLPGHGTYEVSNTSEPFNPTIGHISYTGMDGDDEPKEIVDVPDNQIFIDWINIASLANIANVKQVYDQESGQSSWKANGDPTEIAVQVFVSRLNWQRERWLDGDDAKFQTVVEYPFDSSVKRMTTVYRNLESNNVECFAKGAVERLVGTCEYWYNQKGERTKFTSDDHRYIFEKVDSLAEQGLRVLAFANKTLVNDQTDWNNTSREHVEHSLTFLGLVGIYDPPREESAPSVRLCHQAGINVHMLTGDHPSTAKAIALDVGILPHDFKSYSEDVTKSMLMTAQEFDALSDDEIDKLPVLPLVVARCAPQTKVRMIEALHRRDAFTAMTGDGVNDSPSLKKADVGIAMGISGSDVAKDASDIVLSDDNFASILNAVEEGRRMADNIQRFVMHLLAGNIALAGFLMAGLAFKDTNDYSVFPLSSVEVLWIIMVSASPPAVGLGVEQAEAGIMEKPPKDPKTAIFTYEMLIDMFFYGFFLAGVSLCGFIAIVYGKGNGQLGANCNNSYSEACYYVYRGRSTAFVIMTWGILFLAWEIVDMRRSMFAMQPNTTTPFTQVFKDLWRNQLLFWSVMGGIITVFPLVYIPVINYDAFRHSPISWEWGVGVAGVVIYVAGIELWKWLKRAYLRRYTNIYSPRDPEQALYNTQ</sequence>
<evidence type="ECO:0000256" key="20">
    <source>
        <dbReference type="ARBA" id="ARBA00048599"/>
    </source>
</evidence>
<evidence type="ECO:0000256" key="3">
    <source>
        <dbReference type="ARBA" id="ARBA00022448"/>
    </source>
</evidence>
<organism evidence="24 25">
    <name type="scientific">Trichomonascus ciferrii</name>
    <dbReference type="NCBI Taxonomy" id="44093"/>
    <lineage>
        <taxon>Eukaryota</taxon>
        <taxon>Fungi</taxon>
        <taxon>Dikarya</taxon>
        <taxon>Ascomycota</taxon>
        <taxon>Saccharomycotina</taxon>
        <taxon>Dipodascomycetes</taxon>
        <taxon>Dipodascales</taxon>
        <taxon>Trichomonascaceae</taxon>
        <taxon>Trichomonascus</taxon>
        <taxon>Trichomonascus ciferrii complex</taxon>
    </lineage>
</organism>
<evidence type="ECO:0000313" key="24">
    <source>
        <dbReference type="EMBL" id="KAA8910991.1"/>
    </source>
</evidence>
<evidence type="ECO:0000256" key="12">
    <source>
        <dbReference type="ARBA" id="ARBA00022967"/>
    </source>
</evidence>
<dbReference type="FunFam" id="2.70.150.10:FF:000016">
    <property type="entry name" value="Calcium-transporting P-type ATPase putative"/>
    <property type="match status" value="1"/>
</dbReference>
<evidence type="ECO:0000256" key="19">
    <source>
        <dbReference type="ARBA" id="ARBA00035029"/>
    </source>
</evidence>
<evidence type="ECO:0000256" key="13">
    <source>
        <dbReference type="ARBA" id="ARBA00022989"/>
    </source>
</evidence>
<evidence type="ECO:0000259" key="23">
    <source>
        <dbReference type="SMART" id="SM00831"/>
    </source>
</evidence>
<keyword evidence="14" id="KW-0915">Sodium</keyword>
<dbReference type="GO" id="GO:0008554">
    <property type="term" value="F:P-type sodium transporter activity"/>
    <property type="evidence" value="ECO:0007669"/>
    <property type="project" value="UniProtKB-EC"/>
</dbReference>
<keyword evidence="9" id="KW-0067">ATP-binding</keyword>
<feature type="transmembrane region" description="Helical" evidence="22">
    <location>
        <begin position="327"/>
        <end position="351"/>
    </location>
</feature>
<dbReference type="OrthoDB" id="3352408at2759"/>
<dbReference type="SFLD" id="SFLDS00003">
    <property type="entry name" value="Haloacid_Dehalogenase"/>
    <property type="match status" value="1"/>
</dbReference>
<reference evidence="24" key="1">
    <citation type="journal article" date="2019" name="G3 (Bethesda)">
        <title>Genome Assemblies of Two Rare Opportunistic Yeast Pathogens: Diutina rugosa (syn. Candida rugosa) and Trichomonascus ciferrii (syn. Candida ciferrii).</title>
        <authorList>
            <person name="Mixao V."/>
            <person name="Saus E."/>
            <person name="Hansen A.P."/>
            <person name="Lass-Florl C."/>
            <person name="Gabaldon T."/>
        </authorList>
    </citation>
    <scope>NUCLEOTIDE SEQUENCE</scope>
    <source>
        <strain evidence="24">CBS 4856</strain>
    </source>
</reference>
<dbReference type="Gene3D" id="3.40.1110.10">
    <property type="entry name" value="Calcium-transporting ATPase, cytoplasmic domain N"/>
    <property type="match status" value="1"/>
</dbReference>
<keyword evidence="7" id="KW-0479">Metal-binding</keyword>
<gene>
    <name evidence="24" type="ORF">TRICI_004002</name>
</gene>
<feature type="transmembrane region" description="Helical" evidence="22">
    <location>
        <begin position="862"/>
        <end position="887"/>
    </location>
</feature>
<dbReference type="PANTHER" id="PTHR42861">
    <property type="entry name" value="CALCIUM-TRANSPORTING ATPASE"/>
    <property type="match status" value="1"/>
</dbReference>
<name>A0A642V1W6_9ASCO</name>
<comment type="caution">
    <text evidence="24">The sequence shown here is derived from an EMBL/GenBank/DDBJ whole genome shotgun (WGS) entry which is preliminary data.</text>
</comment>
<evidence type="ECO:0000256" key="21">
    <source>
        <dbReference type="ARBA" id="ARBA00049499"/>
    </source>
</evidence>
<evidence type="ECO:0000256" key="7">
    <source>
        <dbReference type="ARBA" id="ARBA00022723"/>
    </source>
</evidence>
<protein>
    <recommendedName>
        <fullName evidence="19">P-type Na(+) transporter</fullName>
        <ecNumber evidence="19">7.2.2.3</ecNumber>
    </recommendedName>
</protein>
<accession>A0A642V1W6</accession>
<dbReference type="FunFam" id="3.40.1110.10:FF:000039">
    <property type="entry name" value="Sodium P-type ATPase"/>
    <property type="match status" value="1"/>
</dbReference>
<keyword evidence="5" id="KW-0633">Potassium transport</keyword>
<feature type="transmembrane region" description="Helical" evidence="22">
    <location>
        <begin position="993"/>
        <end position="1012"/>
    </location>
</feature>
<dbReference type="Pfam" id="PF00689">
    <property type="entry name" value="Cation_ATPase_C"/>
    <property type="match status" value="1"/>
</dbReference>
<comment type="catalytic activity">
    <reaction evidence="20">
        <text>K(+)(in) + ATP + H2O = K(+)(out) + ADP + phosphate + H(+)</text>
        <dbReference type="Rhea" id="RHEA:75815"/>
        <dbReference type="ChEBI" id="CHEBI:15377"/>
        <dbReference type="ChEBI" id="CHEBI:15378"/>
        <dbReference type="ChEBI" id="CHEBI:29103"/>
        <dbReference type="ChEBI" id="CHEBI:30616"/>
        <dbReference type="ChEBI" id="CHEBI:43474"/>
        <dbReference type="ChEBI" id="CHEBI:456216"/>
    </reaction>
</comment>